<reference evidence="1" key="2">
    <citation type="journal article" date="2015" name="Data Brief">
        <title>Shoot transcriptome of the giant reed, Arundo donax.</title>
        <authorList>
            <person name="Barrero R.A."/>
            <person name="Guerrero F.D."/>
            <person name="Moolhuijzen P."/>
            <person name="Goolsby J.A."/>
            <person name="Tidwell J."/>
            <person name="Bellgard S.E."/>
            <person name="Bellgard M.I."/>
        </authorList>
    </citation>
    <scope>NUCLEOTIDE SEQUENCE</scope>
    <source>
        <tissue evidence="1">Shoot tissue taken approximately 20 cm above the soil surface</tissue>
    </source>
</reference>
<proteinExistence type="predicted"/>
<sequence length="93" mass="10091">MLMLWPHHASGEVVNGRPSIDKLHSTVGVRNDGPDNKEVRTNSCKIFGISLTEKVPARKEKDCDANYSSSSFQSSTQQVPKCLGNSCATVSVL</sequence>
<dbReference type="AlphaFoldDB" id="A0A0A9DJ47"/>
<reference evidence="1" key="1">
    <citation type="submission" date="2014-09" db="EMBL/GenBank/DDBJ databases">
        <authorList>
            <person name="Magalhaes I.L.F."/>
            <person name="Oliveira U."/>
            <person name="Santos F.R."/>
            <person name="Vidigal T.H.D.A."/>
            <person name="Brescovit A.D."/>
            <person name="Santos A.J."/>
        </authorList>
    </citation>
    <scope>NUCLEOTIDE SEQUENCE</scope>
    <source>
        <tissue evidence="1">Shoot tissue taken approximately 20 cm above the soil surface</tissue>
    </source>
</reference>
<name>A0A0A9DJ47_ARUDO</name>
<dbReference type="EMBL" id="GBRH01214083">
    <property type="protein sequence ID" value="JAD83812.1"/>
    <property type="molecule type" value="Transcribed_RNA"/>
</dbReference>
<accession>A0A0A9DJ47</accession>
<evidence type="ECO:0000313" key="1">
    <source>
        <dbReference type="EMBL" id="JAD83812.1"/>
    </source>
</evidence>
<protein>
    <submittedName>
        <fullName evidence="1">Uncharacterized protein</fullName>
    </submittedName>
</protein>
<organism evidence="1">
    <name type="scientific">Arundo donax</name>
    <name type="common">Giant reed</name>
    <name type="synonym">Donax arundinaceus</name>
    <dbReference type="NCBI Taxonomy" id="35708"/>
    <lineage>
        <taxon>Eukaryota</taxon>
        <taxon>Viridiplantae</taxon>
        <taxon>Streptophyta</taxon>
        <taxon>Embryophyta</taxon>
        <taxon>Tracheophyta</taxon>
        <taxon>Spermatophyta</taxon>
        <taxon>Magnoliopsida</taxon>
        <taxon>Liliopsida</taxon>
        <taxon>Poales</taxon>
        <taxon>Poaceae</taxon>
        <taxon>PACMAD clade</taxon>
        <taxon>Arundinoideae</taxon>
        <taxon>Arundineae</taxon>
        <taxon>Arundo</taxon>
    </lineage>
</organism>